<dbReference type="OrthoDB" id="6513042at2759"/>
<dbReference type="EMBL" id="ML738648">
    <property type="protein sequence ID" value="KAE8161020.1"/>
    <property type="molecule type" value="Genomic_DNA"/>
</dbReference>
<feature type="region of interest" description="Disordered" evidence="1">
    <location>
        <begin position="205"/>
        <end position="283"/>
    </location>
</feature>
<accession>A0A5N6URB2</accession>
<feature type="compositionally biased region" description="Polar residues" evidence="1">
    <location>
        <begin position="487"/>
        <end position="501"/>
    </location>
</feature>
<evidence type="ECO:0000256" key="1">
    <source>
        <dbReference type="SAM" id="MobiDB-lite"/>
    </source>
</evidence>
<feature type="compositionally biased region" description="Basic and acidic residues" evidence="1">
    <location>
        <begin position="68"/>
        <end position="88"/>
    </location>
</feature>
<feature type="region of interest" description="Disordered" evidence="1">
    <location>
        <begin position="127"/>
        <end position="174"/>
    </location>
</feature>
<feature type="compositionally biased region" description="Basic and acidic residues" evidence="1">
    <location>
        <begin position="26"/>
        <end position="37"/>
    </location>
</feature>
<protein>
    <submittedName>
        <fullName evidence="2">Uncharacterized protein</fullName>
    </submittedName>
</protein>
<feature type="compositionally biased region" description="Polar residues" evidence="1">
    <location>
        <begin position="131"/>
        <end position="145"/>
    </location>
</feature>
<sequence length="549" mass="59554">MNPINKNNNSYPISSNSRSKLNAFRYIRDDKSIEKSPSRKSPPNSPIKPAHANKENQSSWLNGVTRSDQTDSTKREASDDKSDAKTTKECPQTPGNRIPLADLISNAEDAISQAPVQEFTPEDYVIWQHVPASSNPDTMSQTPATQARKRRHISSPTSSPLAGNSKGAGQEPLDMHSSLQGLQRTPQNDLATELWNNYVGKLTANGNGSLPPPQFTHLLSSSPQTPAPARTGRDSSGLRRSNSCNAEWPSSKAKRRRIDGGGVGTGRGIFSRTKSNVVDSGGINSSKINFLVERIEKSLRNAPKSPKSHHPAADSSPVPRRKGMQRSRSASPMQDRPGHHSSFKSKRDNKVNEVYPEPQGKEQASSSEFGDDDFDQGFLELAEASMDPFVEHGSLPGAMDTGGDTTFLSTKAHEPHNEKQNPYAHAMTLNSEAGPNEKTGHSLNTVDIDDDEFDEFSDNIDDILAECDAAPNTKLVRPISKNNTVSNLSRVGSGTAGSSTVMMKPVQGVSVPRGESSGDEFDDDEFDMEAIEQSMRQSGADGSNYVCHS</sequence>
<feature type="region of interest" description="Disordered" evidence="1">
    <location>
        <begin position="1"/>
        <end position="106"/>
    </location>
</feature>
<evidence type="ECO:0000313" key="3">
    <source>
        <dbReference type="Proteomes" id="UP000326950"/>
    </source>
</evidence>
<feature type="region of interest" description="Disordered" evidence="1">
    <location>
        <begin position="487"/>
        <end position="523"/>
    </location>
</feature>
<feature type="compositionally biased region" description="Polar residues" evidence="1">
    <location>
        <begin position="55"/>
        <end position="67"/>
    </location>
</feature>
<reference evidence="2 3" key="1">
    <citation type="submission" date="2019-04" db="EMBL/GenBank/DDBJ databases">
        <title>Friends and foes A comparative genomics study of 23 Aspergillus species from section Flavi.</title>
        <authorList>
            <consortium name="DOE Joint Genome Institute"/>
            <person name="Kjaerbolling I."/>
            <person name="Vesth T."/>
            <person name="Frisvad J.C."/>
            <person name="Nybo J.L."/>
            <person name="Theobald S."/>
            <person name="Kildgaard S."/>
            <person name="Isbrandt T."/>
            <person name="Kuo A."/>
            <person name="Sato A."/>
            <person name="Lyhne E.K."/>
            <person name="Kogle M.E."/>
            <person name="Wiebenga A."/>
            <person name="Kun R.S."/>
            <person name="Lubbers R.J."/>
            <person name="Makela M.R."/>
            <person name="Barry K."/>
            <person name="Chovatia M."/>
            <person name="Clum A."/>
            <person name="Daum C."/>
            <person name="Haridas S."/>
            <person name="He G."/>
            <person name="LaButti K."/>
            <person name="Lipzen A."/>
            <person name="Mondo S."/>
            <person name="Riley R."/>
            <person name="Salamov A."/>
            <person name="Simmons B.A."/>
            <person name="Magnuson J.K."/>
            <person name="Henrissat B."/>
            <person name="Mortensen U.H."/>
            <person name="Larsen T.O."/>
            <person name="Devries R.P."/>
            <person name="Grigoriev I.V."/>
            <person name="Machida M."/>
            <person name="Baker S.E."/>
            <person name="Andersen M.R."/>
        </authorList>
    </citation>
    <scope>NUCLEOTIDE SEQUENCE [LARGE SCALE GENOMIC DNA]</scope>
    <source>
        <strain evidence="2 3">CBS 117626</strain>
    </source>
</reference>
<dbReference type="AlphaFoldDB" id="A0A5N6URB2"/>
<dbReference type="Proteomes" id="UP000326950">
    <property type="component" value="Unassembled WGS sequence"/>
</dbReference>
<feature type="region of interest" description="Disordered" evidence="1">
    <location>
        <begin position="300"/>
        <end position="350"/>
    </location>
</feature>
<organism evidence="2 3">
    <name type="scientific">Aspergillus tamarii</name>
    <dbReference type="NCBI Taxonomy" id="41984"/>
    <lineage>
        <taxon>Eukaryota</taxon>
        <taxon>Fungi</taxon>
        <taxon>Dikarya</taxon>
        <taxon>Ascomycota</taxon>
        <taxon>Pezizomycotina</taxon>
        <taxon>Eurotiomycetes</taxon>
        <taxon>Eurotiomycetidae</taxon>
        <taxon>Eurotiales</taxon>
        <taxon>Aspergillaceae</taxon>
        <taxon>Aspergillus</taxon>
        <taxon>Aspergillus subgen. Circumdati</taxon>
    </lineage>
</organism>
<proteinExistence type="predicted"/>
<evidence type="ECO:0000313" key="2">
    <source>
        <dbReference type="EMBL" id="KAE8161020.1"/>
    </source>
</evidence>
<feature type="compositionally biased region" description="Polar residues" evidence="1">
    <location>
        <begin position="272"/>
        <end position="283"/>
    </location>
</feature>
<gene>
    <name evidence="2" type="ORF">BDV40DRAFT_199522</name>
</gene>
<name>A0A5N6URB2_ASPTM</name>
<feature type="compositionally biased region" description="Polar residues" evidence="1">
    <location>
        <begin position="1"/>
        <end position="20"/>
    </location>
</feature>
<keyword evidence="3" id="KW-1185">Reference proteome</keyword>